<accession>R9P5W2</accession>
<dbReference type="RefSeq" id="XP_012187077.1">
    <property type="nucleotide sequence ID" value="XM_012331687.1"/>
</dbReference>
<proteinExistence type="predicted"/>
<evidence type="ECO:0008006" key="3">
    <source>
        <dbReference type="Google" id="ProtNLM"/>
    </source>
</evidence>
<dbReference type="AlphaFoldDB" id="R9P5W2"/>
<sequence length="598" mass="68187">MPNIFSRPEPPEPWPTDFKEDGAIHGDLPLVVPRPKRHSNKVIIVEREGGTTFYDFYRGKDPIRFRIDTKYEWVLLCALNLISQKAPYRLTSGGVPLARIIALHHPSTDLSRDQVDHADRDTTNDCEANLHWVTSQFNSFNVKRTTPTPATGFFGVSKNGPSYAVEHRERYNGTYSNAETAGLVYNLLCRISYGVQLDKTPHLLNQIADEEKRVTKIESLNDGVDIYKVDDTFIVIYEEIVRYCLRSLAVAREEAKGLVEKEKKERQEEEEKWAKRKSWIRVGAREKGVAVIGLLASKDDVVDVLLDDDDWKMFYAMDATLSLTRHKRIVIRLGKKVGNPFLSRLLCKAEVHEVVDHVNGNIHDHRRANLKIIDRSANRQNSRLAHRNECGYIGVRQLASKSYRTSCSVRGENRTATTTFPSHELEKAVELYDLTSLYQFGETALINHPDKLEEYLAMLKQEETIGRIVSFLSAKTKSSLYRGVSFTTQKGRWPCWVALVEYENRKTVSQIFSAGETGTEVRAAICADLLRLTLQSRDMTVNFERMRPYYHFVVDNSKDWSKTPESRKAVVERAYKAIGGNRFAKSLEVNDGDSASTS</sequence>
<reference evidence="2" key="1">
    <citation type="journal article" date="2013" name="Genome Announc.">
        <title>Draft genome sequence of the basidiomycetous yeast-like fungus Pseudozyma hubeiensis SY62, which produces an abundant amount of the biosurfactant mannosylerythritol lipids.</title>
        <authorList>
            <person name="Konishi M."/>
            <person name="Hatada Y."/>
            <person name="Horiuchi J."/>
        </authorList>
    </citation>
    <scope>NUCLEOTIDE SEQUENCE [LARGE SCALE GENOMIC DNA]</scope>
    <source>
        <strain evidence="2">SY62</strain>
    </source>
</reference>
<dbReference type="GeneID" id="24106356"/>
<evidence type="ECO:0000313" key="2">
    <source>
        <dbReference type="Proteomes" id="UP000014071"/>
    </source>
</evidence>
<keyword evidence="2" id="KW-1185">Reference proteome</keyword>
<dbReference type="EMBL" id="DF238776">
    <property type="protein sequence ID" value="GAC93490.1"/>
    <property type="molecule type" value="Genomic_DNA"/>
</dbReference>
<protein>
    <recommendedName>
        <fullName evidence="3">HNH nuclease domain-containing protein</fullName>
    </recommendedName>
</protein>
<gene>
    <name evidence="1" type="ORF">PHSY_001055</name>
</gene>
<dbReference type="HOGENOM" id="CLU_456437_0_0_1"/>
<name>R9P5W2_PSEHS</name>
<dbReference type="Proteomes" id="UP000014071">
    <property type="component" value="Unassembled WGS sequence"/>
</dbReference>
<organism evidence="1 2">
    <name type="scientific">Pseudozyma hubeiensis (strain SY62)</name>
    <name type="common">Yeast</name>
    <dbReference type="NCBI Taxonomy" id="1305764"/>
    <lineage>
        <taxon>Eukaryota</taxon>
        <taxon>Fungi</taxon>
        <taxon>Dikarya</taxon>
        <taxon>Basidiomycota</taxon>
        <taxon>Ustilaginomycotina</taxon>
        <taxon>Ustilaginomycetes</taxon>
        <taxon>Ustilaginales</taxon>
        <taxon>Ustilaginaceae</taxon>
        <taxon>Pseudozyma</taxon>
    </lineage>
</organism>
<dbReference type="eggNOG" id="ENOG502TATH">
    <property type="taxonomic scope" value="Eukaryota"/>
</dbReference>
<dbReference type="OrthoDB" id="2554960at2759"/>
<evidence type="ECO:0000313" key="1">
    <source>
        <dbReference type="EMBL" id="GAC93490.1"/>
    </source>
</evidence>